<comment type="caution">
    <text evidence="2">The sequence shown here is derived from an EMBL/GenBank/DDBJ whole genome shotgun (WGS) entry which is preliminary data.</text>
</comment>
<dbReference type="SMART" id="SM00220">
    <property type="entry name" value="S_TKc"/>
    <property type="match status" value="1"/>
</dbReference>
<dbReference type="EMBL" id="MCFA01000229">
    <property type="protein sequence ID" value="ORX97678.1"/>
    <property type="molecule type" value="Genomic_DNA"/>
</dbReference>
<dbReference type="PROSITE" id="PS50011">
    <property type="entry name" value="PROTEIN_KINASE_DOM"/>
    <property type="match status" value="1"/>
</dbReference>
<accession>A0A1Y1YIB6</accession>
<dbReference type="InterPro" id="IPR051681">
    <property type="entry name" value="Ser/Thr_Kinases-Pseudokinases"/>
</dbReference>
<dbReference type="GO" id="GO:0004674">
    <property type="term" value="F:protein serine/threonine kinase activity"/>
    <property type="evidence" value="ECO:0007669"/>
    <property type="project" value="TreeGrafter"/>
</dbReference>
<evidence type="ECO:0000313" key="3">
    <source>
        <dbReference type="Proteomes" id="UP000193144"/>
    </source>
</evidence>
<sequence>MASILSRLRSRPLTPLHHSDQDCNMSSFRFSHSSDLSQSVVCLSRRSDLIGYRNVLSYASALGIPIFSESAVELHHEPIGQGSRSATFRGILHEPGKDRAVAVKQPNISFTRDKAEEEESIQHRGLSSIIQEVRILADPKLRSHPNLPHVVGAFFKLETSPEGIRPCVIFELATSDFATFLRVRPQTDVDTREVLSACSQIANGLCALHAYGLVHGDIKPENILMFERDGEVIATVADLGTCGTPSQEEIIVGTQTFWAPECHLKSSFRAFANRPSRDVYSFGLIAFAAALRYREHPFPNDIEEQFSIQHSSDSCSETLLSKMPQTSDADAAFREIVRLCVRSEPVERPSMFAVAGMIEKTMGITNTVQIMQDVAESVFLTDPVQPRLNILEQMPLPEHLRSKLHAEFLILARDAPSVRTALTLAAFYGGVFGEKYGSSQKVVAKTQWLLKAVELGSYATLNACVEN</sequence>
<dbReference type="InterPro" id="IPR000719">
    <property type="entry name" value="Prot_kinase_dom"/>
</dbReference>
<dbReference type="InterPro" id="IPR008271">
    <property type="entry name" value="Ser/Thr_kinase_AS"/>
</dbReference>
<proteinExistence type="predicted"/>
<reference evidence="2 3" key="1">
    <citation type="submission" date="2016-07" db="EMBL/GenBank/DDBJ databases">
        <title>Pervasive Adenine N6-methylation of Active Genes in Fungi.</title>
        <authorList>
            <consortium name="DOE Joint Genome Institute"/>
            <person name="Mondo S.J."/>
            <person name="Dannebaum R.O."/>
            <person name="Kuo R.C."/>
            <person name="Labutti K."/>
            <person name="Haridas S."/>
            <person name="Kuo A."/>
            <person name="Salamov A."/>
            <person name="Ahrendt S.R."/>
            <person name="Lipzen A."/>
            <person name="Sullivan W."/>
            <person name="Andreopoulos W.B."/>
            <person name="Clum A."/>
            <person name="Lindquist E."/>
            <person name="Daum C."/>
            <person name="Ramamoorthy G.K."/>
            <person name="Gryganskyi A."/>
            <person name="Culley D."/>
            <person name="Magnuson J.K."/>
            <person name="James T.Y."/>
            <person name="O'Malley M.A."/>
            <person name="Stajich J.E."/>
            <person name="Spatafora J.W."/>
            <person name="Visel A."/>
            <person name="Grigoriev I.V."/>
        </authorList>
    </citation>
    <scope>NUCLEOTIDE SEQUENCE [LARGE SCALE GENOMIC DNA]</scope>
    <source>
        <strain evidence="2 3">CBS 115471</strain>
    </source>
</reference>
<organism evidence="2 3">
    <name type="scientific">Clohesyomyces aquaticus</name>
    <dbReference type="NCBI Taxonomy" id="1231657"/>
    <lineage>
        <taxon>Eukaryota</taxon>
        <taxon>Fungi</taxon>
        <taxon>Dikarya</taxon>
        <taxon>Ascomycota</taxon>
        <taxon>Pezizomycotina</taxon>
        <taxon>Dothideomycetes</taxon>
        <taxon>Pleosporomycetidae</taxon>
        <taxon>Pleosporales</taxon>
        <taxon>Lindgomycetaceae</taxon>
        <taxon>Clohesyomyces</taxon>
    </lineage>
</organism>
<dbReference type="Proteomes" id="UP000193144">
    <property type="component" value="Unassembled WGS sequence"/>
</dbReference>
<gene>
    <name evidence="2" type="ORF">BCR34DRAFT_160566</name>
</gene>
<keyword evidence="3" id="KW-1185">Reference proteome</keyword>
<name>A0A1Y1YIB6_9PLEO</name>
<feature type="domain" description="Protein kinase" evidence="1">
    <location>
        <begin position="73"/>
        <end position="362"/>
    </location>
</feature>
<dbReference type="PANTHER" id="PTHR44329:SF214">
    <property type="entry name" value="PROTEIN KINASE DOMAIN-CONTAINING PROTEIN"/>
    <property type="match status" value="1"/>
</dbReference>
<evidence type="ECO:0000313" key="2">
    <source>
        <dbReference type="EMBL" id="ORX97678.1"/>
    </source>
</evidence>
<dbReference type="SUPFAM" id="SSF56112">
    <property type="entry name" value="Protein kinase-like (PK-like)"/>
    <property type="match status" value="1"/>
</dbReference>
<dbReference type="Gene3D" id="1.10.510.10">
    <property type="entry name" value="Transferase(Phosphotransferase) domain 1"/>
    <property type="match status" value="1"/>
</dbReference>
<dbReference type="AlphaFoldDB" id="A0A1Y1YIB6"/>
<keyword evidence="2" id="KW-0808">Transferase</keyword>
<dbReference type="InterPro" id="IPR011009">
    <property type="entry name" value="Kinase-like_dom_sf"/>
</dbReference>
<dbReference type="OrthoDB" id="626167at2759"/>
<keyword evidence="2" id="KW-0418">Kinase</keyword>
<dbReference type="GO" id="GO:0005524">
    <property type="term" value="F:ATP binding"/>
    <property type="evidence" value="ECO:0007669"/>
    <property type="project" value="InterPro"/>
</dbReference>
<dbReference type="Pfam" id="PF00069">
    <property type="entry name" value="Pkinase"/>
    <property type="match status" value="1"/>
</dbReference>
<dbReference type="PROSITE" id="PS00108">
    <property type="entry name" value="PROTEIN_KINASE_ST"/>
    <property type="match status" value="1"/>
</dbReference>
<evidence type="ECO:0000259" key="1">
    <source>
        <dbReference type="PROSITE" id="PS50011"/>
    </source>
</evidence>
<dbReference type="PANTHER" id="PTHR44329">
    <property type="entry name" value="SERINE/THREONINE-PROTEIN KINASE TNNI3K-RELATED"/>
    <property type="match status" value="1"/>
</dbReference>
<protein>
    <submittedName>
        <fullName evidence="2">Kinase-like domain-containing protein</fullName>
    </submittedName>
</protein>
<dbReference type="STRING" id="1231657.A0A1Y1YIB6"/>